<evidence type="ECO:0000313" key="2">
    <source>
        <dbReference type="EMBL" id="NRN71140.1"/>
    </source>
</evidence>
<evidence type="ECO:0000313" key="3">
    <source>
        <dbReference type="Proteomes" id="UP000763557"/>
    </source>
</evidence>
<organism evidence="2 3">
    <name type="scientific">Kibdelosporangium persicum</name>
    <dbReference type="NCBI Taxonomy" id="2698649"/>
    <lineage>
        <taxon>Bacteria</taxon>
        <taxon>Bacillati</taxon>
        <taxon>Actinomycetota</taxon>
        <taxon>Actinomycetes</taxon>
        <taxon>Pseudonocardiales</taxon>
        <taxon>Pseudonocardiaceae</taxon>
        <taxon>Kibdelosporangium</taxon>
    </lineage>
</organism>
<keyword evidence="3" id="KW-1185">Reference proteome</keyword>
<dbReference type="Gene3D" id="1.10.10.2840">
    <property type="entry name" value="PucR C-terminal helix-turn-helix domain"/>
    <property type="match status" value="1"/>
</dbReference>
<dbReference type="EMBL" id="JAAATY010000052">
    <property type="protein sequence ID" value="NRN71140.1"/>
    <property type="molecule type" value="Genomic_DNA"/>
</dbReference>
<dbReference type="InterPro" id="IPR025736">
    <property type="entry name" value="PucR_C-HTH_dom"/>
</dbReference>
<dbReference type="Proteomes" id="UP000763557">
    <property type="component" value="Unassembled WGS sequence"/>
</dbReference>
<sequence length="463" mass="49831">MTAEPGRRGSAASFALGHRIRRDTTTALARTAVTAVRATYTGAVTAADEAELLGEGLQQSVDLLEAVLGRPVILEDTELRPIVYSRQPDDIDGARLHVILHRGVEPGFLRAYLSLGISSARRPMWTPALPEWKAEPRLCVPVRQGRTLLAYLWVLAPEGSLSPEQVAAAERSALFIATTFDAQRRRRRTAEQAKQLVLARLLGSDYEETDLVTSLTTAQNLPPDSQVIVAAFERPDVTAGSGDLIDLALKVQDRLPHLRLPVHWMVHLGNRPGVLAVLLDPAAPVTETAVAQAVQTALRSCFTAPTAVGTGGAPVSLDQIPHAYDRARVAAWVAQVTGNGNGLLSWTDIGPWRLLARLAGHQVGDENLIANLHPGLRTLIELDRGELITTLDAYLRTGGDARSAAEALHLHRSTLYYRIDRIADITGANLRDGDTRFDLTLGLRVAALLGLLPGTTASTVAGT</sequence>
<name>A0ABX2FIB5_9PSEU</name>
<proteinExistence type="predicted"/>
<evidence type="ECO:0000259" key="1">
    <source>
        <dbReference type="Pfam" id="PF13556"/>
    </source>
</evidence>
<dbReference type="Pfam" id="PF13556">
    <property type="entry name" value="HTH_30"/>
    <property type="match status" value="1"/>
</dbReference>
<protein>
    <submittedName>
        <fullName evidence="2">PucR family transcriptional regulator</fullName>
    </submittedName>
</protein>
<reference evidence="2 3" key="1">
    <citation type="submission" date="2020-01" db="EMBL/GenBank/DDBJ databases">
        <title>Kibdelosporangium persica a novel Actinomycetes from a hot desert in Iran.</title>
        <authorList>
            <person name="Safaei N."/>
            <person name="Zaburannyi N."/>
            <person name="Mueller R."/>
            <person name="Wink J."/>
        </authorList>
    </citation>
    <scope>NUCLEOTIDE SEQUENCE [LARGE SCALE GENOMIC DNA]</scope>
    <source>
        <strain evidence="2 3">4NS15</strain>
    </source>
</reference>
<dbReference type="PANTHER" id="PTHR33744:SF17">
    <property type="entry name" value="CONSERVED PROTEIN"/>
    <property type="match status" value="1"/>
</dbReference>
<dbReference type="PANTHER" id="PTHR33744">
    <property type="entry name" value="CARBOHYDRATE DIACID REGULATOR"/>
    <property type="match status" value="1"/>
</dbReference>
<dbReference type="InterPro" id="IPR051448">
    <property type="entry name" value="CdaR-like_regulators"/>
</dbReference>
<dbReference type="InterPro" id="IPR042070">
    <property type="entry name" value="PucR_C-HTH_sf"/>
</dbReference>
<comment type="caution">
    <text evidence="2">The sequence shown here is derived from an EMBL/GenBank/DDBJ whole genome shotgun (WGS) entry which is preliminary data.</text>
</comment>
<gene>
    <name evidence="2" type="ORF">GC106_84150</name>
</gene>
<feature type="domain" description="PucR C-terminal helix-turn-helix" evidence="1">
    <location>
        <begin position="387"/>
        <end position="445"/>
    </location>
</feature>
<accession>A0ABX2FIB5</accession>